<keyword evidence="1" id="KW-0503">Monooxygenase</keyword>
<dbReference type="SUPFAM" id="SSF51905">
    <property type="entry name" value="FAD/NAD(P)-binding domain"/>
    <property type="match status" value="1"/>
</dbReference>
<reference evidence="1 2" key="1">
    <citation type="submission" date="2016-02" db="EMBL/GenBank/DDBJ databases">
        <title>Genome sequence of Clostridium tepidiprofundi DSM 19306.</title>
        <authorList>
            <person name="Poehlein A."/>
            <person name="Daniel R."/>
        </authorList>
    </citation>
    <scope>NUCLEOTIDE SEQUENCE [LARGE SCALE GENOMIC DNA]</scope>
    <source>
        <strain evidence="1 2">DSM 19306</strain>
    </source>
</reference>
<dbReference type="PRINTS" id="PR00420">
    <property type="entry name" value="RNGMNOXGNASE"/>
</dbReference>
<gene>
    <name evidence="1" type="primary">kmo</name>
    <name evidence="1" type="ORF">CLTEP_23600</name>
</gene>
<comment type="caution">
    <text evidence="1">The sequence shown here is derived from an EMBL/GenBank/DDBJ whole genome shotgun (WGS) entry which is preliminary data.</text>
</comment>
<dbReference type="PATRIC" id="fig|1121338.3.peg.2437"/>
<dbReference type="RefSeq" id="WP_066826889.1">
    <property type="nucleotide sequence ID" value="NZ_LTBA01000045.1"/>
</dbReference>
<organism evidence="1 2">
    <name type="scientific">Clostridium tepidiprofundi DSM 19306</name>
    <dbReference type="NCBI Taxonomy" id="1121338"/>
    <lineage>
        <taxon>Bacteria</taxon>
        <taxon>Bacillati</taxon>
        <taxon>Bacillota</taxon>
        <taxon>Clostridia</taxon>
        <taxon>Eubacteriales</taxon>
        <taxon>Clostridiaceae</taxon>
        <taxon>Clostridium</taxon>
    </lineage>
</organism>
<dbReference type="OrthoDB" id="9806565at2"/>
<protein>
    <submittedName>
        <fullName evidence="1">Kynurenine 3-monooxygenase</fullName>
        <ecNumber evidence="1">1.14.13.9</ecNumber>
    </submittedName>
</protein>
<keyword evidence="2" id="KW-1185">Reference proteome</keyword>
<evidence type="ECO:0000313" key="1">
    <source>
        <dbReference type="EMBL" id="KYH31577.1"/>
    </source>
</evidence>
<dbReference type="PANTHER" id="PTHR42685:SF22">
    <property type="entry name" value="CONDITIONED MEDIUM FACTOR RECEPTOR 1"/>
    <property type="match status" value="1"/>
</dbReference>
<dbReference type="NCBIfam" id="NF008519">
    <property type="entry name" value="PRK11445.1"/>
    <property type="match status" value="1"/>
</dbReference>
<evidence type="ECO:0000313" key="2">
    <source>
        <dbReference type="Proteomes" id="UP000075531"/>
    </source>
</evidence>
<dbReference type="InterPro" id="IPR036188">
    <property type="entry name" value="FAD/NAD-bd_sf"/>
</dbReference>
<dbReference type="Gene3D" id="3.50.50.60">
    <property type="entry name" value="FAD/NAD(P)-binding domain"/>
    <property type="match status" value="1"/>
</dbReference>
<dbReference type="AlphaFoldDB" id="A0A151AVZ2"/>
<accession>A0A151AVZ2</accession>
<sequence>MYDITIIGAGPAGSTLARLLGDRFKILLLDRRDFQNNSNFTYEKCCGGLLAPDSQKMLAKLGLGVPKEILVGPQLFSVRTIDMDNSIEKYYQRHYINVDRIKFDRWLISLIPSQVNIKYNCLFKSFKNENNNIKINYFENGKETSEYTKILVGADGANSILRKNISDNHIYPDQYIAIQEWFEVNKPLPYYSAIFDMKITDFYSWTIPKENMLLVGSALIPNKNPHNKFELLKKKLSMYGFNYGKSIKKNGAFIYRTKKLNHSP</sequence>
<dbReference type="EMBL" id="LTBA01000045">
    <property type="protein sequence ID" value="KYH31577.1"/>
    <property type="molecule type" value="Genomic_DNA"/>
</dbReference>
<dbReference type="PANTHER" id="PTHR42685">
    <property type="entry name" value="GERANYLGERANYL DIPHOSPHATE REDUCTASE"/>
    <property type="match status" value="1"/>
</dbReference>
<keyword evidence="1" id="KW-0560">Oxidoreductase</keyword>
<name>A0A151AVZ2_9CLOT</name>
<dbReference type="GO" id="GO:0004502">
    <property type="term" value="F:kynurenine 3-monooxygenase activity"/>
    <property type="evidence" value="ECO:0007669"/>
    <property type="project" value="UniProtKB-EC"/>
</dbReference>
<dbReference type="EC" id="1.14.13.9" evidence="1"/>
<dbReference type="InterPro" id="IPR050407">
    <property type="entry name" value="Geranylgeranyl_reductase"/>
</dbReference>
<dbReference type="Proteomes" id="UP000075531">
    <property type="component" value="Unassembled WGS sequence"/>
</dbReference>
<dbReference type="STRING" id="1121338.CLTEP_23600"/>
<proteinExistence type="predicted"/>